<dbReference type="EMBL" id="BTGU01001434">
    <property type="protein sequence ID" value="GMN23046.1"/>
    <property type="molecule type" value="Genomic_DNA"/>
</dbReference>
<accession>A0AA87ZE91</accession>
<comment type="caution">
    <text evidence="2">The sequence shown here is derived from an EMBL/GenBank/DDBJ whole genome shotgun (WGS) entry which is preliminary data.</text>
</comment>
<sequence>MVRIFTKHNSSSLTQNPEPAAARRPVASLPSATHQRALALGPTEPHSLNLLKPQRNELNSRGSVGLPRPEQAKKRIKASDMSSDEFSSEFERQRYLFYHVHNTDPFGHYKPYFGRPTRYEADRRDKTVIMLAKYAVDKYNIAEGNCLEFIRVVNVSYTLNRGRWYYITLRASDCRLYKAQVHHRTAAG</sequence>
<name>A0AA87ZE91_FICCA</name>
<dbReference type="SUPFAM" id="SSF54403">
    <property type="entry name" value="Cystatin/monellin"/>
    <property type="match status" value="1"/>
</dbReference>
<organism evidence="2 3">
    <name type="scientific">Ficus carica</name>
    <name type="common">Common fig</name>
    <dbReference type="NCBI Taxonomy" id="3494"/>
    <lineage>
        <taxon>Eukaryota</taxon>
        <taxon>Viridiplantae</taxon>
        <taxon>Streptophyta</taxon>
        <taxon>Embryophyta</taxon>
        <taxon>Tracheophyta</taxon>
        <taxon>Spermatophyta</taxon>
        <taxon>Magnoliopsida</taxon>
        <taxon>eudicotyledons</taxon>
        <taxon>Gunneridae</taxon>
        <taxon>Pentapetalae</taxon>
        <taxon>rosids</taxon>
        <taxon>fabids</taxon>
        <taxon>Rosales</taxon>
        <taxon>Moraceae</taxon>
        <taxon>Ficeae</taxon>
        <taxon>Ficus</taxon>
    </lineage>
</organism>
<dbReference type="InterPro" id="IPR046350">
    <property type="entry name" value="Cystatin_sf"/>
</dbReference>
<dbReference type="Gene3D" id="3.10.450.10">
    <property type="match status" value="1"/>
</dbReference>
<evidence type="ECO:0000313" key="2">
    <source>
        <dbReference type="EMBL" id="GMN23046.1"/>
    </source>
</evidence>
<protein>
    <submittedName>
        <fullName evidence="2">Uncharacterized protein</fullName>
    </submittedName>
</protein>
<dbReference type="AlphaFoldDB" id="A0AA87ZE91"/>
<feature type="region of interest" description="Disordered" evidence="1">
    <location>
        <begin position="1"/>
        <end position="21"/>
    </location>
</feature>
<reference evidence="2" key="1">
    <citation type="submission" date="2023-07" db="EMBL/GenBank/DDBJ databases">
        <title>draft genome sequence of fig (Ficus carica).</title>
        <authorList>
            <person name="Takahashi T."/>
            <person name="Nishimura K."/>
        </authorList>
    </citation>
    <scope>NUCLEOTIDE SEQUENCE</scope>
</reference>
<dbReference type="Proteomes" id="UP001187192">
    <property type="component" value="Unassembled WGS sequence"/>
</dbReference>
<gene>
    <name evidence="2" type="ORF">TIFTF001_040387</name>
</gene>
<proteinExistence type="predicted"/>
<feature type="compositionally biased region" description="Polar residues" evidence="1">
    <location>
        <begin position="7"/>
        <end position="17"/>
    </location>
</feature>
<keyword evidence="3" id="KW-1185">Reference proteome</keyword>
<feature type="region of interest" description="Disordered" evidence="1">
    <location>
        <begin position="55"/>
        <end position="78"/>
    </location>
</feature>
<evidence type="ECO:0000256" key="1">
    <source>
        <dbReference type="SAM" id="MobiDB-lite"/>
    </source>
</evidence>
<evidence type="ECO:0000313" key="3">
    <source>
        <dbReference type="Proteomes" id="UP001187192"/>
    </source>
</evidence>